<evidence type="ECO:0000256" key="6">
    <source>
        <dbReference type="ARBA" id="ARBA00023014"/>
    </source>
</evidence>
<dbReference type="InterPro" id="IPR034391">
    <property type="entry name" value="AdoMet-like_SPASM_containing"/>
</dbReference>
<evidence type="ECO:0000313" key="8">
    <source>
        <dbReference type="EMBL" id="MFC1852299.1"/>
    </source>
</evidence>
<organism evidence="8 9">
    <name type="scientific">candidate division CSSED10-310 bacterium</name>
    <dbReference type="NCBI Taxonomy" id="2855610"/>
    <lineage>
        <taxon>Bacteria</taxon>
        <taxon>Bacteria division CSSED10-310</taxon>
    </lineage>
</organism>
<dbReference type="Proteomes" id="UP001594351">
    <property type="component" value="Unassembled WGS sequence"/>
</dbReference>
<evidence type="ECO:0000256" key="1">
    <source>
        <dbReference type="ARBA" id="ARBA00001966"/>
    </source>
</evidence>
<dbReference type="SFLD" id="SFLDG01387">
    <property type="entry name" value="BtrN-like_SPASM_domain_contain"/>
    <property type="match status" value="1"/>
</dbReference>
<keyword evidence="6" id="KW-0411">Iron-sulfur</keyword>
<dbReference type="InterPro" id="IPR023885">
    <property type="entry name" value="4Fe4S-binding_SPASM_dom"/>
</dbReference>
<gene>
    <name evidence="8" type="ORF">ACFL27_19045</name>
</gene>
<dbReference type="PANTHER" id="PTHR11228">
    <property type="entry name" value="RADICAL SAM DOMAIN PROTEIN"/>
    <property type="match status" value="1"/>
</dbReference>
<feature type="domain" description="Radical SAM core" evidence="7">
    <location>
        <begin position="1"/>
        <end position="220"/>
    </location>
</feature>
<evidence type="ECO:0000313" key="9">
    <source>
        <dbReference type="Proteomes" id="UP001594351"/>
    </source>
</evidence>
<keyword evidence="3" id="KW-0949">S-adenosyl-L-methionine</keyword>
<dbReference type="SFLD" id="SFLDG01067">
    <property type="entry name" value="SPASM/twitch_domain_containing"/>
    <property type="match status" value="1"/>
</dbReference>
<dbReference type="CDD" id="cd21109">
    <property type="entry name" value="SPASM"/>
    <property type="match status" value="1"/>
</dbReference>
<dbReference type="InterPro" id="IPR013785">
    <property type="entry name" value="Aldolase_TIM"/>
</dbReference>
<comment type="cofactor">
    <cofactor evidence="1">
        <name>[4Fe-4S] cluster</name>
        <dbReference type="ChEBI" id="CHEBI:49883"/>
    </cofactor>
</comment>
<dbReference type="InterPro" id="IPR058240">
    <property type="entry name" value="rSAM_sf"/>
</dbReference>
<dbReference type="PROSITE" id="PS51918">
    <property type="entry name" value="RADICAL_SAM"/>
    <property type="match status" value="1"/>
</dbReference>
<comment type="caution">
    <text evidence="8">The sequence shown here is derived from an EMBL/GenBank/DDBJ whole genome shotgun (WGS) entry which is preliminary data.</text>
</comment>
<dbReference type="InterPro" id="IPR007197">
    <property type="entry name" value="rSAM"/>
</dbReference>
<protein>
    <submittedName>
        <fullName evidence="8">Radical SAM/SPASM domain-containing protein</fullName>
    </submittedName>
</protein>
<proteinExistence type="predicted"/>
<evidence type="ECO:0000256" key="2">
    <source>
        <dbReference type="ARBA" id="ARBA00022485"/>
    </source>
</evidence>
<dbReference type="EMBL" id="JBHPBY010000294">
    <property type="protein sequence ID" value="MFC1852299.1"/>
    <property type="molecule type" value="Genomic_DNA"/>
</dbReference>
<dbReference type="InterPro" id="IPR050377">
    <property type="entry name" value="Radical_SAM_PqqE_MftC-like"/>
</dbReference>
<keyword evidence="5" id="KW-0408">Iron</keyword>
<name>A0ABV6Z1L4_UNCC1</name>
<dbReference type="Pfam" id="PF04055">
    <property type="entry name" value="Radical_SAM"/>
    <property type="match status" value="1"/>
</dbReference>
<evidence type="ECO:0000259" key="7">
    <source>
        <dbReference type="PROSITE" id="PS51918"/>
    </source>
</evidence>
<accession>A0ABV6Z1L4</accession>
<dbReference type="CDD" id="cd01335">
    <property type="entry name" value="Radical_SAM"/>
    <property type="match status" value="1"/>
</dbReference>
<keyword evidence="2" id="KW-0004">4Fe-4S</keyword>
<keyword evidence="4" id="KW-0479">Metal-binding</keyword>
<dbReference type="Pfam" id="PF13186">
    <property type="entry name" value="SPASM"/>
    <property type="match status" value="1"/>
</dbReference>
<evidence type="ECO:0000256" key="5">
    <source>
        <dbReference type="ARBA" id="ARBA00023004"/>
    </source>
</evidence>
<evidence type="ECO:0000256" key="4">
    <source>
        <dbReference type="ARBA" id="ARBA00022723"/>
    </source>
</evidence>
<dbReference type="SUPFAM" id="SSF102114">
    <property type="entry name" value="Radical SAM enzymes"/>
    <property type="match status" value="1"/>
</dbReference>
<dbReference type="PANTHER" id="PTHR11228:SF7">
    <property type="entry name" value="PQQA PEPTIDE CYCLASE"/>
    <property type="match status" value="1"/>
</dbReference>
<dbReference type="SFLD" id="SFLDS00029">
    <property type="entry name" value="Radical_SAM"/>
    <property type="match status" value="1"/>
</dbReference>
<keyword evidence="9" id="KW-1185">Reference proteome</keyword>
<sequence>MKKNLLELELTNTCNARCIMCPAGDMKRKKGFMKRETFELIIKKGIDYGIQRVRFCGLGEPLLHEDFCHFFSYVREHSHYITELITNGSLLSKEIVQRLIDHKIDFLSISFPSLVRENYERIMKGLVFNQVLERVLEAIHELKKVTDTHIKITSAVTDINCDEKTHLEHFWTQEGVDCIELYTPHNRGGHLTDMGSLNLPPPLGYSANTEIKKSLCPWPLRNFFMAWDGSVFLCCCDMEGECDVGNIYSDDFSEMEKKQESICFKQPNLCQRCSYQRAKIILKKEISI</sequence>
<dbReference type="Gene3D" id="3.20.20.70">
    <property type="entry name" value="Aldolase class I"/>
    <property type="match status" value="1"/>
</dbReference>
<evidence type="ECO:0000256" key="3">
    <source>
        <dbReference type="ARBA" id="ARBA00022691"/>
    </source>
</evidence>
<reference evidence="8 9" key="1">
    <citation type="submission" date="2024-09" db="EMBL/GenBank/DDBJ databases">
        <title>Laminarin stimulates single cell rates of sulfate reduction while oxygen inhibits transcriptomic activity in coastal marine sediment.</title>
        <authorList>
            <person name="Lindsay M."/>
            <person name="Orcutt B."/>
            <person name="Emerson D."/>
            <person name="Stepanauskas R."/>
            <person name="D'Angelo T."/>
        </authorList>
    </citation>
    <scope>NUCLEOTIDE SEQUENCE [LARGE SCALE GENOMIC DNA]</scope>
    <source>
        <strain evidence="8">SAG AM-311-K15</strain>
    </source>
</reference>